<proteinExistence type="inferred from homology"/>
<dbReference type="InterPro" id="IPR051797">
    <property type="entry name" value="TrmB-like"/>
</dbReference>
<dbReference type="SUPFAM" id="SSF159071">
    <property type="entry name" value="TrmB C-terminal domain-like"/>
    <property type="match status" value="1"/>
</dbReference>
<feature type="domain" description="Transcription regulator TrmB N-terminal" evidence="2">
    <location>
        <begin position="16"/>
        <end position="83"/>
    </location>
</feature>
<dbReference type="Pfam" id="PF11495">
    <property type="entry name" value="Regulator_TrmB"/>
    <property type="match status" value="1"/>
</dbReference>
<dbReference type="Proteomes" id="UP000182573">
    <property type="component" value="Unassembled WGS sequence"/>
</dbReference>
<dbReference type="PANTHER" id="PTHR34293:SF1">
    <property type="entry name" value="HTH-TYPE TRANSCRIPTIONAL REGULATOR TRMBL2"/>
    <property type="match status" value="1"/>
</dbReference>
<sequence length="356" mass="38909">MPDSTRQPNATVRDRLQQYGLSETEADTYLAVVERGPATARTVAETAGISTSYVYDICDSLAATGFVTVDDHRTPTVIRATPPSEAFGALKRELDTLETAVQSRYEDPSTDDNSFEVVKSRPTIVKRLEQHIDAADCEVVLQLPARRLPDLREPLCRARERGVLVLLTLSGYDAESMTLELDGVANAVRLGLGGSPSLLATDQQRGFVSPSTMLSWDHDETNAITFTQDAVAAVLVGSYLGNYWPIGEEVLVSRPPSLPARYDMFRPVVFTTTLALRAGESVVADLYARPTGSDNEFEVLTGDVVDVRQNLLDPSSSDFGFENSLVIDTGQERITVGGYGAFLEDYEVKHTTLHRA</sequence>
<dbReference type="InterPro" id="IPR036388">
    <property type="entry name" value="WH-like_DNA-bd_sf"/>
</dbReference>
<dbReference type="STRING" id="28442.SAMN05443574_106122"/>
<dbReference type="Gene3D" id="1.10.10.10">
    <property type="entry name" value="Winged helix-like DNA-binding domain superfamily/Winged helix DNA-binding domain"/>
    <property type="match status" value="1"/>
</dbReference>
<name>A0A1H2W0I9_HALVA</name>
<dbReference type="Pfam" id="PF01978">
    <property type="entry name" value="TrmB"/>
    <property type="match status" value="1"/>
</dbReference>
<dbReference type="AlphaFoldDB" id="A0A1H2W0I9"/>
<dbReference type="RefSeq" id="WP_004516703.1">
    <property type="nucleotide sequence ID" value="NZ_FNOF01000006.1"/>
</dbReference>
<dbReference type="InterPro" id="IPR036390">
    <property type="entry name" value="WH_DNA-bd_sf"/>
</dbReference>
<feature type="domain" description="Transcription regulator TrmB C-terminal" evidence="3">
    <location>
        <begin position="115"/>
        <end position="355"/>
    </location>
</feature>
<gene>
    <name evidence="4" type="ORF">SAMN05443574_106122</name>
</gene>
<evidence type="ECO:0000259" key="3">
    <source>
        <dbReference type="Pfam" id="PF11495"/>
    </source>
</evidence>
<dbReference type="InterPro" id="IPR021586">
    <property type="entry name" value="Tscrpt_reg_TrmB_C"/>
</dbReference>
<accession>A0A1H2W0I9</accession>
<dbReference type="PANTHER" id="PTHR34293">
    <property type="entry name" value="HTH-TYPE TRANSCRIPTIONAL REGULATOR TRMBL2"/>
    <property type="match status" value="1"/>
</dbReference>
<dbReference type="EMBL" id="FNOF01000006">
    <property type="protein sequence ID" value="SDW74128.1"/>
    <property type="molecule type" value="Genomic_DNA"/>
</dbReference>
<reference evidence="4 5" key="1">
    <citation type="submission" date="2016-10" db="EMBL/GenBank/DDBJ databases">
        <authorList>
            <person name="de Groot N.N."/>
        </authorList>
    </citation>
    <scope>NUCLEOTIDE SEQUENCE [LARGE SCALE GENOMIC DNA]</scope>
    <source>
        <strain evidence="4 5">DSM 3756</strain>
    </source>
</reference>
<evidence type="ECO:0000313" key="5">
    <source>
        <dbReference type="Proteomes" id="UP000182573"/>
    </source>
</evidence>
<comment type="similarity">
    <text evidence="1">Belongs to the transcriptional regulator TrmB family.</text>
</comment>
<evidence type="ECO:0000256" key="1">
    <source>
        <dbReference type="ARBA" id="ARBA00007287"/>
    </source>
</evidence>
<dbReference type="CDD" id="cd09124">
    <property type="entry name" value="PLDc_like_TrmB_middle"/>
    <property type="match status" value="1"/>
</dbReference>
<protein>
    <submittedName>
        <fullName evidence="4">Sugar-specific transcriptional regulator TrmB</fullName>
    </submittedName>
</protein>
<dbReference type="SUPFAM" id="SSF46785">
    <property type="entry name" value="Winged helix' DNA-binding domain"/>
    <property type="match status" value="1"/>
</dbReference>
<organism evidence="4 5">
    <name type="scientific">Haloarcula vallismortis</name>
    <name type="common">Halobacterium vallismortis</name>
    <dbReference type="NCBI Taxonomy" id="28442"/>
    <lineage>
        <taxon>Archaea</taxon>
        <taxon>Methanobacteriati</taxon>
        <taxon>Methanobacteriota</taxon>
        <taxon>Stenosarchaea group</taxon>
        <taxon>Halobacteria</taxon>
        <taxon>Halobacteriales</taxon>
        <taxon>Haloarculaceae</taxon>
        <taxon>Haloarcula</taxon>
    </lineage>
</organism>
<evidence type="ECO:0000313" key="4">
    <source>
        <dbReference type="EMBL" id="SDW74128.1"/>
    </source>
</evidence>
<evidence type="ECO:0000259" key="2">
    <source>
        <dbReference type="Pfam" id="PF01978"/>
    </source>
</evidence>
<dbReference type="InterPro" id="IPR002831">
    <property type="entry name" value="Tscrpt_reg_TrmB_N"/>
</dbReference>